<evidence type="ECO:0000256" key="6">
    <source>
        <dbReference type="SAM" id="Phobius"/>
    </source>
</evidence>
<feature type="transmembrane region" description="Helical" evidence="6">
    <location>
        <begin position="67"/>
        <end position="87"/>
    </location>
</feature>
<gene>
    <name evidence="7" type="ORF">FM121_08010</name>
</gene>
<keyword evidence="2" id="KW-1003">Cell membrane</keyword>
<evidence type="ECO:0000256" key="5">
    <source>
        <dbReference type="ARBA" id="ARBA00023136"/>
    </source>
</evidence>
<evidence type="ECO:0000256" key="1">
    <source>
        <dbReference type="ARBA" id="ARBA00004651"/>
    </source>
</evidence>
<feature type="transmembrane region" description="Helical" evidence="6">
    <location>
        <begin position="307"/>
        <end position="327"/>
    </location>
</feature>
<evidence type="ECO:0000256" key="2">
    <source>
        <dbReference type="ARBA" id="ARBA00022475"/>
    </source>
</evidence>
<feature type="transmembrane region" description="Helical" evidence="6">
    <location>
        <begin position="435"/>
        <end position="453"/>
    </location>
</feature>
<dbReference type="Pfam" id="PF01943">
    <property type="entry name" value="Polysacc_synt"/>
    <property type="match status" value="1"/>
</dbReference>
<dbReference type="InterPro" id="IPR024923">
    <property type="entry name" value="PG_synth_SpoVB"/>
</dbReference>
<evidence type="ECO:0000313" key="8">
    <source>
        <dbReference type="Proteomes" id="UP000195918"/>
    </source>
</evidence>
<feature type="transmembrane region" description="Helical" evidence="6">
    <location>
        <begin position="205"/>
        <end position="224"/>
    </location>
</feature>
<protein>
    <submittedName>
        <fullName evidence="7">Membrane protein involved in the export of O-antigen, teichoic acid lipoteichoic acids</fullName>
    </submittedName>
</protein>
<keyword evidence="3 6" id="KW-0812">Transmembrane</keyword>
<dbReference type="EMBL" id="FWFD01000012">
    <property type="protein sequence ID" value="SLM86016.1"/>
    <property type="molecule type" value="Genomic_DNA"/>
</dbReference>
<name>A0A1X6WQT7_9ENTE</name>
<feature type="transmembrane region" description="Helical" evidence="6">
    <location>
        <begin position="253"/>
        <end position="273"/>
    </location>
</feature>
<dbReference type="OrthoDB" id="9775950at2"/>
<keyword evidence="8" id="KW-1185">Reference proteome</keyword>
<feature type="transmembrane region" description="Helical" evidence="6">
    <location>
        <begin position="411"/>
        <end position="429"/>
    </location>
</feature>
<accession>A0A1X6WQT7</accession>
<dbReference type="InterPro" id="IPR002797">
    <property type="entry name" value="Polysacc_synth"/>
</dbReference>
<comment type="subcellular location">
    <subcellularLocation>
        <location evidence="1">Cell membrane</location>
        <topology evidence="1">Multi-pass membrane protein</topology>
    </subcellularLocation>
</comment>
<keyword evidence="5 6" id="KW-0472">Membrane</keyword>
<feature type="transmembrane region" description="Helical" evidence="6">
    <location>
        <begin position="473"/>
        <end position="497"/>
    </location>
</feature>
<feature type="transmembrane region" description="Helical" evidence="6">
    <location>
        <begin position="377"/>
        <end position="399"/>
    </location>
</feature>
<dbReference type="Proteomes" id="UP000195918">
    <property type="component" value="Unassembled WGS sequence"/>
</dbReference>
<feature type="transmembrane region" description="Helical" evidence="6">
    <location>
        <begin position="503"/>
        <end position="525"/>
    </location>
</feature>
<feature type="transmembrane region" description="Helical" evidence="6">
    <location>
        <begin position="107"/>
        <end position="129"/>
    </location>
</feature>
<feature type="transmembrane region" description="Helical" evidence="6">
    <location>
        <begin position="348"/>
        <end position="371"/>
    </location>
</feature>
<dbReference type="InterPro" id="IPR050833">
    <property type="entry name" value="Poly_Biosynth_Transport"/>
</dbReference>
<evidence type="ECO:0000256" key="3">
    <source>
        <dbReference type="ARBA" id="ARBA00022692"/>
    </source>
</evidence>
<dbReference type="PANTHER" id="PTHR30250:SF21">
    <property type="entry name" value="LIPID II FLIPPASE MURJ"/>
    <property type="match status" value="1"/>
</dbReference>
<dbReference type="GO" id="GO:0005886">
    <property type="term" value="C:plasma membrane"/>
    <property type="evidence" value="ECO:0007669"/>
    <property type="project" value="UniProtKB-SubCell"/>
</dbReference>
<dbReference type="PANTHER" id="PTHR30250">
    <property type="entry name" value="PST FAMILY PREDICTED COLANIC ACID TRANSPORTER"/>
    <property type="match status" value="1"/>
</dbReference>
<sequence length="548" mass="60845">MTNQETSFDDNAKELNAKEKMVRGSLWMTIGNVLSRLLGAVYIIPWYAMMGENGKIANSLFNKGYNVYALFLMIATAGIPGAIAKQVSYYNSQNEYGISQKLFKKTLTIMAGFGVLCAGVMYLISPILAAGDPNLVPVMRALSVSVLIFPSMSVIRGYFQGNQDMMPSAVSQIVEQIARVFYMLLMTFIIIKMRDGNYVDAVIQSTFAAFIGMLGAYAALIYFYKKQKPQMDKLVAGSNNELSISENSLVKEMLIEAVPFIIVGSAITFFKLIDQFTFEPIMASFTNFSDDQLSALFSIFSANPDKLVMITISLAAGMAMTSLPLITEAFTKQDEVGLSKLVSENIQLLFFIMMPATFGMITLAEPMYVLFYEPDVLGISVLVQASYIGLIMGYFILISTTLQGLYKNSDAIFNLAVGLIIKLVLQYPMIKAFEVYGPLLASGIGFAVSAYLMTKKVHEITKFNYSLTIRRTILIFIFSLMMSLGTMLTKSFLYLFLNPERKFQALIIVMISVAAGIAIYGWLVLKTRLADKLMGDKVDKVRTKLKIK</sequence>
<feature type="transmembrane region" description="Helical" evidence="6">
    <location>
        <begin position="176"/>
        <end position="193"/>
    </location>
</feature>
<dbReference type="RefSeq" id="WP_086951653.1">
    <property type="nucleotide sequence ID" value="NZ_FWFD01000012.1"/>
</dbReference>
<dbReference type="CDD" id="cd13124">
    <property type="entry name" value="MATE_SpoVB_like"/>
    <property type="match status" value="1"/>
</dbReference>
<feature type="transmembrane region" description="Helical" evidence="6">
    <location>
        <begin position="26"/>
        <end position="47"/>
    </location>
</feature>
<evidence type="ECO:0000256" key="4">
    <source>
        <dbReference type="ARBA" id="ARBA00022989"/>
    </source>
</evidence>
<reference evidence="8" key="1">
    <citation type="submission" date="2017-02" db="EMBL/GenBank/DDBJ databases">
        <authorList>
            <person name="Dridi B."/>
        </authorList>
    </citation>
    <scope>NUCLEOTIDE SEQUENCE [LARGE SCALE GENOMIC DNA]</scope>
    <source>
        <strain evidence="8">bH819</strain>
    </source>
</reference>
<organism evidence="7 8">
    <name type="scientific">Vagococcus fluvialis bH819</name>
    <dbReference type="NCBI Taxonomy" id="1255619"/>
    <lineage>
        <taxon>Bacteria</taxon>
        <taxon>Bacillati</taxon>
        <taxon>Bacillota</taxon>
        <taxon>Bacilli</taxon>
        <taxon>Lactobacillales</taxon>
        <taxon>Enterococcaceae</taxon>
        <taxon>Vagococcus</taxon>
    </lineage>
</organism>
<dbReference type="PIRSF" id="PIRSF038958">
    <property type="entry name" value="PG_synth_SpoVB"/>
    <property type="match status" value="1"/>
</dbReference>
<keyword evidence="4 6" id="KW-1133">Transmembrane helix</keyword>
<proteinExistence type="predicted"/>
<dbReference type="AlphaFoldDB" id="A0A1X6WQT7"/>
<feature type="transmembrane region" description="Helical" evidence="6">
    <location>
        <begin position="135"/>
        <end position="155"/>
    </location>
</feature>
<evidence type="ECO:0000313" key="7">
    <source>
        <dbReference type="EMBL" id="SLM86016.1"/>
    </source>
</evidence>